<keyword evidence="3" id="KW-1185">Reference proteome</keyword>
<sequence length="157" mass="18546">MKIVMRALQIDIEWSVYAWITKFEYDISYSSKNDSIINIIIGTTNGYVSTGINALNNEHGIRESNNKYDTESVVPLDEQNMYNHEIIYKKYIIMVLVPLAIILILMLIIKYTHFRIIFTKKKRKKRKMINEKLQRVLLGPAAAREKHVQFAYSYFDY</sequence>
<evidence type="ECO:0000313" key="3">
    <source>
        <dbReference type="Proteomes" id="UP000195521"/>
    </source>
</evidence>
<dbReference type="EMBL" id="BDQF01000337">
    <property type="protein sequence ID" value="GAW84465.1"/>
    <property type="molecule type" value="Genomic_DNA"/>
</dbReference>
<proteinExistence type="predicted"/>
<feature type="transmembrane region" description="Helical" evidence="1">
    <location>
        <begin position="91"/>
        <end position="118"/>
    </location>
</feature>
<keyword evidence="1" id="KW-1133">Transmembrane helix</keyword>
<protein>
    <submittedName>
        <fullName evidence="2">Variable surface protein</fullName>
    </submittedName>
</protein>
<comment type="caution">
    <text evidence="2">The sequence shown here is derived from an EMBL/GenBank/DDBJ whole genome shotgun (WGS) entry which is preliminary data.</text>
</comment>
<reference evidence="3" key="1">
    <citation type="submission" date="2017-04" db="EMBL/GenBank/DDBJ databases">
        <title>Plasmodium gonderi genome.</title>
        <authorList>
            <person name="Arisue N."/>
            <person name="Honma H."/>
            <person name="Kawai S."/>
            <person name="Tougan T."/>
            <person name="Tanabe K."/>
            <person name="Horii T."/>
        </authorList>
    </citation>
    <scope>NUCLEOTIDE SEQUENCE [LARGE SCALE GENOMIC DNA]</scope>
    <source>
        <strain evidence="3">ATCC 30045</strain>
    </source>
</reference>
<name>A0A1Y1JSN5_PLAGO</name>
<dbReference type="AlphaFoldDB" id="A0A1Y1JSN5"/>
<keyword evidence="1" id="KW-0472">Membrane</keyword>
<gene>
    <name evidence="2" type="ORF">PGO_003120</name>
</gene>
<dbReference type="RefSeq" id="XP_028547054.1">
    <property type="nucleotide sequence ID" value="XM_028691253.1"/>
</dbReference>
<evidence type="ECO:0000256" key="1">
    <source>
        <dbReference type="SAM" id="Phobius"/>
    </source>
</evidence>
<accession>A0A1Y1JSN5</accession>
<dbReference type="GeneID" id="39745273"/>
<evidence type="ECO:0000313" key="2">
    <source>
        <dbReference type="EMBL" id="GAW84465.1"/>
    </source>
</evidence>
<organism evidence="2 3">
    <name type="scientific">Plasmodium gonderi</name>
    <dbReference type="NCBI Taxonomy" id="77519"/>
    <lineage>
        <taxon>Eukaryota</taxon>
        <taxon>Sar</taxon>
        <taxon>Alveolata</taxon>
        <taxon>Apicomplexa</taxon>
        <taxon>Aconoidasida</taxon>
        <taxon>Haemosporida</taxon>
        <taxon>Plasmodiidae</taxon>
        <taxon>Plasmodium</taxon>
        <taxon>Plasmodium (Plasmodium)</taxon>
    </lineage>
</organism>
<keyword evidence="1" id="KW-0812">Transmembrane</keyword>
<dbReference type="Proteomes" id="UP000195521">
    <property type="component" value="Unassembled WGS sequence"/>
</dbReference>